<dbReference type="AlphaFoldDB" id="A0A841J065"/>
<dbReference type="Gene3D" id="3.90.1530.30">
    <property type="match status" value="1"/>
</dbReference>
<dbReference type="GO" id="GO:0007059">
    <property type="term" value="P:chromosome segregation"/>
    <property type="evidence" value="ECO:0007669"/>
    <property type="project" value="TreeGrafter"/>
</dbReference>
<accession>A0A841J065</accession>
<dbReference type="SUPFAM" id="SSF109709">
    <property type="entry name" value="KorB DNA-binding domain-like"/>
    <property type="match status" value="1"/>
</dbReference>
<dbReference type="GO" id="GO:0005694">
    <property type="term" value="C:chromosome"/>
    <property type="evidence" value="ECO:0007669"/>
    <property type="project" value="TreeGrafter"/>
</dbReference>
<feature type="coiled-coil region" evidence="1">
    <location>
        <begin position="302"/>
        <end position="329"/>
    </location>
</feature>
<protein>
    <submittedName>
        <fullName evidence="4">ParB family chromosome partitioning protein</fullName>
    </submittedName>
</protein>
<dbReference type="SUPFAM" id="SSF110849">
    <property type="entry name" value="ParB/Sulfiredoxin"/>
    <property type="match status" value="1"/>
</dbReference>
<organism evidence="4 5">
    <name type="scientific">Sphingobium subterraneum</name>
    <dbReference type="NCBI Taxonomy" id="627688"/>
    <lineage>
        <taxon>Bacteria</taxon>
        <taxon>Pseudomonadati</taxon>
        <taxon>Pseudomonadota</taxon>
        <taxon>Alphaproteobacteria</taxon>
        <taxon>Sphingomonadales</taxon>
        <taxon>Sphingomonadaceae</taxon>
        <taxon>Sphingobium</taxon>
    </lineage>
</organism>
<feature type="compositionally biased region" description="Acidic residues" evidence="2">
    <location>
        <begin position="390"/>
        <end position="414"/>
    </location>
</feature>
<feature type="region of interest" description="Disordered" evidence="2">
    <location>
        <begin position="655"/>
        <end position="691"/>
    </location>
</feature>
<dbReference type="InterPro" id="IPR003115">
    <property type="entry name" value="ParB_N"/>
</dbReference>
<keyword evidence="5" id="KW-1185">Reference proteome</keyword>
<dbReference type="EMBL" id="JACIJP010000001">
    <property type="protein sequence ID" value="MBB6122916.1"/>
    <property type="molecule type" value="Genomic_DNA"/>
</dbReference>
<comment type="caution">
    <text evidence="4">The sequence shown here is derived from an EMBL/GenBank/DDBJ whole genome shotgun (WGS) entry which is preliminary data.</text>
</comment>
<dbReference type="PANTHER" id="PTHR33375">
    <property type="entry name" value="CHROMOSOME-PARTITIONING PROTEIN PARB-RELATED"/>
    <property type="match status" value="1"/>
</dbReference>
<dbReference type="RefSeq" id="WP_184077423.1">
    <property type="nucleotide sequence ID" value="NZ_JACIJP010000001.1"/>
</dbReference>
<dbReference type="SMART" id="SM00470">
    <property type="entry name" value="ParB"/>
    <property type="match status" value="1"/>
</dbReference>
<dbReference type="Proteomes" id="UP000552700">
    <property type="component" value="Unassembled WGS sequence"/>
</dbReference>
<dbReference type="InterPro" id="IPR050336">
    <property type="entry name" value="Chromosome_partition/occlusion"/>
</dbReference>
<dbReference type="InterPro" id="IPR036086">
    <property type="entry name" value="ParB/Sulfiredoxin_sf"/>
</dbReference>
<name>A0A841J065_9SPHN</name>
<dbReference type="Pfam" id="PF17762">
    <property type="entry name" value="HTH_ParB"/>
    <property type="match status" value="1"/>
</dbReference>
<dbReference type="CDD" id="cd16406">
    <property type="entry name" value="ParB_N_like"/>
    <property type="match status" value="1"/>
</dbReference>
<evidence type="ECO:0000313" key="4">
    <source>
        <dbReference type="EMBL" id="MBB6122916.1"/>
    </source>
</evidence>
<proteinExistence type="predicted"/>
<feature type="compositionally biased region" description="Acidic residues" evidence="2">
    <location>
        <begin position="668"/>
        <end position="684"/>
    </location>
</feature>
<feature type="domain" description="ParB-like N-terminal" evidence="3">
    <location>
        <begin position="6"/>
        <end position="104"/>
    </location>
</feature>
<dbReference type="Gene3D" id="1.10.10.2830">
    <property type="match status" value="1"/>
</dbReference>
<evidence type="ECO:0000256" key="1">
    <source>
        <dbReference type="SAM" id="Coils"/>
    </source>
</evidence>
<dbReference type="Pfam" id="PF02195">
    <property type="entry name" value="ParB_N"/>
    <property type="match status" value="1"/>
</dbReference>
<dbReference type="PANTHER" id="PTHR33375:SF7">
    <property type="entry name" value="CHROMOSOME 2-PARTITIONING PROTEIN PARB-RELATED"/>
    <property type="match status" value="1"/>
</dbReference>
<keyword evidence="1" id="KW-0175">Coiled coil</keyword>
<dbReference type="InterPro" id="IPR041468">
    <property type="entry name" value="HTH_ParB/Spo0J"/>
</dbReference>
<evidence type="ECO:0000313" key="5">
    <source>
        <dbReference type="Proteomes" id="UP000552700"/>
    </source>
</evidence>
<feature type="region of interest" description="Disordered" evidence="2">
    <location>
        <begin position="389"/>
        <end position="419"/>
    </location>
</feature>
<reference evidence="4 5" key="1">
    <citation type="submission" date="2020-08" db="EMBL/GenBank/DDBJ databases">
        <title>Genomic Encyclopedia of Type Strains, Phase IV (KMG-IV): sequencing the most valuable type-strain genomes for metagenomic binning, comparative biology and taxonomic classification.</title>
        <authorList>
            <person name="Goeker M."/>
        </authorList>
    </citation>
    <scope>NUCLEOTIDE SEQUENCE [LARGE SCALE GENOMIC DNA]</scope>
    <source>
        <strain evidence="4 5">DSM 102255</strain>
    </source>
</reference>
<evidence type="ECO:0000256" key="2">
    <source>
        <dbReference type="SAM" id="MobiDB-lite"/>
    </source>
</evidence>
<sequence length="691" mass="74856">MSQPIILVPAAKLAKSPSNVRKSSDPQADAQLEASIVAHGILQNLIGLPVARKKGQYRITAGGRRLDAVHRAIEKGDLPAEYELPVKVLADANDAVEISLSENFFKLAMNPADACRAFQDIIETEKKTPADIAKRFGLTERFVLGRLRLAGLAEPVFEALRDGSITLDIAMAYASTSDAARQASVFEQLGQGYYRANVGEIRRQLASGGYRGSDPKALLVGRDDYVGAGGRIESDLFTDDATEMWIDGDILDHLAEEKLAAAAEAIRQHEGFAEIRAVAASYIPYTETYGLRQVQGELPPLSPQEEARCEEIQDELEAIEANAADENGEGYTADDEARTQALEEEYEAIQSRTPVLTEEQKASALAYVVIGRDGQPRIHEQLYVAPVDAPVDEGDDADGDGEGDGGQDDTDETEGSAKPVMSQRLADELAMMKTELLSVHVASDPRFALEVGTFIMADAATRHYGSSDLASELRARAPSPRVASFESGTLAAEEWAKLDSALDRSWIDHEDVRDRYDGFCALSDETRAAWLGWAVARTFDAVPAGKTGSAFIDHLGNKLMIDVAAWWRPTAKNYFDRITKPMILSLFETVGSAELRHRYGASKKHDLAASAEKLFAGDILVEAEIKERAISWLPDAMRFEPVDAGTDAMIEAEGEVFDESGEAASPDENLEPGDLAEDGADDGMDSLAAAA</sequence>
<gene>
    <name evidence="4" type="ORF">FHS92_000623</name>
</gene>
<evidence type="ECO:0000259" key="3">
    <source>
        <dbReference type="SMART" id="SM00470"/>
    </source>
</evidence>